<keyword evidence="2" id="KW-1185">Reference proteome</keyword>
<dbReference type="EMBL" id="JAWRVI010000166">
    <property type="protein sequence ID" value="KAK4073283.1"/>
    <property type="molecule type" value="Genomic_DNA"/>
</dbReference>
<protein>
    <submittedName>
        <fullName evidence="1">Uncharacterized protein</fullName>
    </submittedName>
</protein>
<sequence>MDVSAAHGHEPFPFARLPLEVRHLVYELLVPRGTPFLLGASTTASRERFSHVPPASQRKAGTSTLSCLGRACRSLSREECHSVLYRNTTFYASNLDTLLLFWERRSRSLARHNSIVHLSHYDFTTQDMTELHRLTMSMNPCCLHFCGMGGLWEQALKGDIEMKQPPTCLQWLSSISRLLERTTAFELRVGLDAIAVDDPLRPWEELANGKMAEECTPHRCLRACDLFPLHGCRHERAAETGAEPGVREDNHLSDWEWHYDMYGERALRPSVPVDLLSDSEIVQRLPVEDLTC</sequence>
<evidence type="ECO:0000313" key="2">
    <source>
        <dbReference type="Proteomes" id="UP001287286"/>
    </source>
</evidence>
<comment type="caution">
    <text evidence="1">The sequence shown here is derived from an EMBL/GenBank/DDBJ whole genome shotgun (WGS) entry which is preliminary data.</text>
</comment>
<evidence type="ECO:0000313" key="1">
    <source>
        <dbReference type="EMBL" id="KAK4073283.1"/>
    </source>
</evidence>
<proteinExistence type="predicted"/>
<gene>
    <name evidence="1" type="ORF">Purlil1_13103</name>
</gene>
<dbReference type="Proteomes" id="UP001287286">
    <property type="component" value="Unassembled WGS sequence"/>
</dbReference>
<organism evidence="1 2">
    <name type="scientific">Purpureocillium lilacinum</name>
    <name type="common">Paecilomyces lilacinus</name>
    <dbReference type="NCBI Taxonomy" id="33203"/>
    <lineage>
        <taxon>Eukaryota</taxon>
        <taxon>Fungi</taxon>
        <taxon>Dikarya</taxon>
        <taxon>Ascomycota</taxon>
        <taxon>Pezizomycotina</taxon>
        <taxon>Sordariomycetes</taxon>
        <taxon>Hypocreomycetidae</taxon>
        <taxon>Hypocreales</taxon>
        <taxon>Ophiocordycipitaceae</taxon>
        <taxon>Purpureocillium</taxon>
    </lineage>
</organism>
<name>A0ABR0BF76_PURLI</name>
<reference evidence="1 2" key="1">
    <citation type="journal article" date="2024" name="Microbiol. Resour. Announc.">
        <title>Genome annotations for the ascomycete fungi Trichoderma harzianum, Trichoderma aggressivum, and Purpureocillium lilacinum.</title>
        <authorList>
            <person name="Beijen E.P.W."/>
            <person name="Ohm R.A."/>
        </authorList>
    </citation>
    <scope>NUCLEOTIDE SEQUENCE [LARGE SCALE GENOMIC DNA]</scope>
    <source>
        <strain evidence="1 2">CBS 150709</strain>
    </source>
</reference>
<accession>A0ABR0BF76</accession>